<comment type="caution">
    <text evidence="2">The sequence shown here is derived from an EMBL/GenBank/DDBJ whole genome shotgun (WGS) entry which is preliminary data.</text>
</comment>
<feature type="region of interest" description="Disordered" evidence="1">
    <location>
        <begin position="45"/>
        <end position="73"/>
    </location>
</feature>
<organism evidence="2 3">
    <name type="scientific">Hibiscus syriacus</name>
    <name type="common">Rose of Sharon</name>
    <dbReference type="NCBI Taxonomy" id="106335"/>
    <lineage>
        <taxon>Eukaryota</taxon>
        <taxon>Viridiplantae</taxon>
        <taxon>Streptophyta</taxon>
        <taxon>Embryophyta</taxon>
        <taxon>Tracheophyta</taxon>
        <taxon>Spermatophyta</taxon>
        <taxon>Magnoliopsida</taxon>
        <taxon>eudicotyledons</taxon>
        <taxon>Gunneridae</taxon>
        <taxon>Pentapetalae</taxon>
        <taxon>rosids</taxon>
        <taxon>malvids</taxon>
        <taxon>Malvales</taxon>
        <taxon>Malvaceae</taxon>
        <taxon>Malvoideae</taxon>
        <taxon>Hibiscus</taxon>
    </lineage>
</organism>
<dbReference type="EMBL" id="VEPZ02001780">
    <property type="protein sequence ID" value="KAE8655403.1"/>
    <property type="molecule type" value="Genomic_DNA"/>
</dbReference>
<sequence length="293" mass="31736">MYQAMAAATLQEMRLWILPDQQLLPSIILATPKCPWHTCRSNASPNTSAVSAFDHSSGQQQQQQPQQQLVDQQQISNAMSGISQYASASQSQSSPLQHIPSLCQQQSFSYSNGNPVTIPVVSPLHSLLGSFPQDESSNLLNLPRTNPIITYAAWLVAKRAVIDVLSSGSPQVEQSGPSQTNMSQNSISLPPFPGKECSIDQGGTNPQSYFLFGVNIEPSSVLMQNGMTDLRGVGTDSDSTYIPFFSNYMSTAGTDFSVNPTMTPSSCIDESGFLQSQENVGQGNRQTRTFVKC</sequence>
<dbReference type="AlphaFoldDB" id="A0A6A2WB63"/>
<keyword evidence="3" id="KW-1185">Reference proteome</keyword>
<name>A0A6A2WB63_HIBSY</name>
<evidence type="ECO:0000313" key="3">
    <source>
        <dbReference type="Proteomes" id="UP000436088"/>
    </source>
</evidence>
<proteinExistence type="predicted"/>
<evidence type="ECO:0000313" key="2">
    <source>
        <dbReference type="EMBL" id="KAE8655403.1"/>
    </source>
</evidence>
<feature type="compositionally biased region" description="Polar residues" evidence="1">
    <location>
        <begin position="45"/>
        <end position="58"/>
    </location>
</feature>
<protein>
    <submittedName>
        <fullName evidence="2">Auxin response factor 6 isoform 2</fullName>
    </submittedName>
</protein>
<feature type="compositionally biased region" description="Low complexity" evidence="1">
    <location>
        <begin position="59"/>
        <end position="73"/>
    </location>
</feature>
<evidence type="ECO:0000256" key="1">
    <source>
        <dbReference type="SAM" id="MobiDB-lite"/>
    </source>
</evidence>
<dbReference type="Proteomes" id="UP000436088">
    <property type="component" value="Unassembled WGS sequence"/>
</dbReference>
<reference evidence="2" key="1">
    <citation type="submission" date="2019-09" db="EMBL/GenBank/DDBJ databases">
        <title>Draft genome information of white flower Hibiscus syriacus.</title>
        <authorList>
            <person name="Kim Y.-M."/>
        </authorList>
    </citation>
    <scope>NUCLEOTIDE SEQUENCE [LARGE SCALE GENOMIC DNA]</scope>
    <source>
        <strain evidence="2">YM2019G1</strain>
    </source>
</reference>
<gene>
    <name evidence="2" type="ORF">F3Y22_tig00117028pilonHSYRG00026</name>
</gene>
<accession>A0A6A2WB63</accession>